<gene>
    <name evidence="3" type="primary">chaC</name>
    <name evidence="3" type="ORF">BGCPKDLD_3957</name>
</gene>
<dbReference type="InterPro" id="IPR013024">
    <property type="entry name" value="GGCT-like"/>
</dbReference>
<evidence type="ECO:0000256" key="1">
    <source>
        <dbReference type="ARBA" id="ARBA00012344"/>
    </source>
</evidence>
<dbReference type="Proteomes" id="UP001055093">
    <property type="component" value="Unassembled WGS sequence"/>
</dbReference>
<dbReference type="EMBL" id="BPRE01000014">
    <property type="protein sequence ID" value="GJE77354.1"/>
    <property type="molecule type" value="Genomic_DNA"/>
</dbReference>
<reference evidence="3" key="2">
    <citation type="submission" date="2021-08" db="EMBL/GenBank/DDBJ databases">
        <authorList>
            <person name="Tani A."/>
            <person name="Ola A."/>
            <person name="Ogura Y."/>
            <person name="Katsura K."/>
            <person name="Hayashi T."/>
        </authorList>
    </citation>
    <scope>NUCLEOTIDE SEQUENCE</scope>
    <source>
        <strain evidence="3">DSM 14458</strain>
    </source>
</reference>
<evidence type="ECO:0000313" key="4">
    <source>
        <dbReference type="Proteomes" id="UP001055093"/>
    </source>
</evidence>
<dbReference type="PANTHER" id="PTHR12192">
    <property type="entry name" value="CATION TRANSPORT PROTEIN CHAC-RELATED"/>
    <property type="match status" value="1"/>
</dbReference>
<protein>
    <recommendedName>
        <fullName evidence="1">glutathione-specific gamma-glutamylcyclotransferase</fullName>
        <ecNumber evidence="1">4.3.2.7</ecNumber>
    </recommendedName>
</protein>
<dbReference type="SUPFAM" id="SSF110857">
    <property type="entry name" value="Gamma-glutamyl cyclotransferase-like"/>
    <property type="match status" value="1"/>
</dbReference>
<keyword evidence="4" id="KW-1185">Reference proteome</keyword>
<dbReference type="Pfam" id="PF04752">
    <property type="entry name" value="ChaC"/>
    <property type="match status" value="1"/>
</dbReference>
<dbReference type="PANTHER" id="PTHR12192:SF2">
    <property type="entry name" value="GLUTATHIONE-SPECIFIC GAMMA-GLUTAMYLCYCLOTRANSFERASE 2"/>
    <property type="match status" value="1"/>
</dbReference>
<keyword evidence="2" id="KW-0456">Lyase</keyword>
<dbReference type="Gene3D" id="3.10.490.10">
    <property type="entry name" value="Gamma-glutamyl cyclotransferase-like"/>
    <property type="match status" value="1"/>
</dbReference>
<comment type="caution">
    <text evidence="3">The sequence shown here is derived from an EMBL/GenBank/DDBJ whole genome shotgun (WGS) entry which is preliminary data.</text>
</comment>
<proteinExistence type="predicted"/>
<name>A0ABQ4UZV6_9HYPH</name>
<dbReference type="CDD" id="cd06661">
    <property type="entry name" value="GGCT_like"/>
    <property type="match status" value="1"/>
</dbReference>
<sequence>MGGSEGCAVPLGMVRSRPMPPRSLALSLDLITRAHPEKVADDPTALALLSDEDMAPDLAAMLARRLSPEGGLWVFAYGSLLWSPEFVFTEKRVGAVRGWHRRFCLLQHRFRGTPERPGLVLALERGGLCRGVAFRLDEADPHATLMPVWRREMKGKGYEARWVMVATEEGPLSALTFVANRRSARYTGRLPDEALADMIAAACGNLGPSAEYLFRTTQACAELGIRDRHLWILQKLVAERLHRRAADGPPV</sequence>
<evidence type="ECO:0000313" key="3">
    <source>
        <dbReference type="EMBL" id="GJE77354.1"/>
    </source>
</evidence>
<dbReference type="InterPro" id="IPR036568">
    <property type="entry name" value="GGCT-like_sf"/>
</dbReference>
<evidence type="ECO:0000256" key="2">
    <source>
        <dbReference type="ARBA" id="ARBA00023239"/>
    </source>
</evidence>
<accession>A0ABQ4UZV6</accession>
<organism evidence="3 4">
    <name type="scientific">Methylorubrum suomiense</name>
    <dbReference type="NCBI Taxonomy" id="144191"/>
    <lineage>
        <taxon>Bacteria</taxon>
        <taxon>Pseudomonadati</taxon>
        <taxon>Pseudomonadota</taxon>
        <taxon>Alphaproteobacteria</taxon>
        <taxon>Hyphomicrobiales</taxon>
        <taxon>Methylobacteriaceae</taxon>
        <taxon>Methylorubrum</taxon>
    </lineage>
</organism>
<dbReference type="InterPro" id="IPR006840">
    <property type="entry name" value="ChaC"/>
</dbReference>
<reference evidence="3" key="1">
    <citation type="journal article" date="2021" name="Front. Microbiol.">
        <title>Comprehensive Comparative Genomics and Phenotyping of Methylobacterium Species.</title>
        <authorList>
            <person name="Alessa O."/>
            <person name="Ogura Y."/>
            <person name="Fujitani Y."/>
            <person name="Takami H."/>
            <person name="Hayashi T."/>
            <person name="Sahin N."/>
            <person name="Tani A."/>
        </authorList>
    </citation>
    <scope>NUCLEOTIDE SEQUENCE</scope>
    <source>
        <strain evidence="3">DSM 14458</strain>
    </source>
</reference>
<dbReference type="EC" id="4.3.2.7" evidence="1"/>